<protein>
    <recommendedName>
        <fullName evidence="3">HIRA-interacting protein</fullName>
    </recommendedName>
</protein>
<dbReference type="OrthoDB" id="552755at2759"/>
<feature type="compositionally biased region" description="Basic and acidic residues" evidence="1">
    <location>
        <begin position="409"/>
        <end position="419"/>
    </location>
</feature>
<feature type="compositionally biased region" description="Basic and acidic residues" evidence="1">
    <location>
        <begin position="353"/>
        <end position="366"/>
    </location>
</feature>
<dbReference type="PANTHER" id="PTHR15410:SF2">
    <property type="entry name" value="HIRA-INTERACTING PROTEIN 3"/>
    <property type="match status" value="1"/>
</dbReference>
<feature type="region of interest" description="Disordered" evidence="1">
    <location>
        <begin position="523"/>
        <end position="544"/>
    </location>
</feature>
<dbReference type="Proteomes" id="UP000279307">
    <property type="component" value="Chromosome 4"/>
</dbReference>
<accession>A0A3L8DUE6</accession>
<feature type="compositionally biased region" description="Low complexity" evidence="1">
    <location>
        <begin position="91"/>
        <end position="100"/>
    </location>
</feature>
<dbReference type="PANTHER" id="PTHR15410">
    <property type="entry name" value="HIRA-INTERACTING PROTEIN 3"/>
    <property type="match status" value="1"/>
</dbReference>
<feature type="region of interest" description="Disordered" evidence="1">
    <location>
        <begin position="46"/>
        <end position="195"/>
    </location>
</feature>
<evidence type="ECO:0000313" key="2">
    <source>
        <dbReference type="EMBL" id="RLU23368.1"/>
    </source>
</evidence>
<comment type="caution">
    <text evidence="2">The sequence shown here is derived from an EMBL/GenBank/DDBJ whole genome shotgun (WGS) entry which is preliminary data.</text>
</comment>
<evidence type="ECO:0000256" key="1">
    <source>
        <dbReference type="SAM" id="MobiDB-lite"/>
    </source>
</evidence>
<sequence length="557" mass="63644">MAKCQRIVVSLPRSFAAQTYVIVKRIFMMVESDHSETEEENMIKLELELDSDTDATTSRKRSRMEDSEDEEQGLPIKKHRNSISKQSEILNENNAEANKNNADEYNGKEERHRTCLESKENADKKLPSELDMDRENVKKQEDKSIKQTDESESHLDKNISSNEACVKIKVEKEDTESEDNSTREPVANTNAMFLSNDGEIKKELIKENEVNEEESVKEVETKQNCTNNRSVDTEVVDGLELSVECASDKELSSESEDETNVKPRQKTIIVKVKPEESEVECSSTEEEKPNVQEILNIKVEVQKKNVKRKDARVNSSKVKTSGSEDSHNNDSDEDYSPRIKKKIKRSTMKRQKRSESTKKNSPEKNAECASDDEADADITVAQEAIKMKNDTDTEEDLSEKESSTTTSKSESKTSEDEKKSRKNMREKRSNDRWNKHIQTLKKYLSAAGIKIRSYNDIWADCKTNTAKIKRLKELLEKNGVSGRPTLEKCKRVKEKNEEMREISELDVSNIISEGRVTRARRNIDNGKKAISPSTPPGHREAFNTFKRIKTVVDSDSE</sequence>
<dbReference type="AlphaFoldDB" id="A0A3L8DUE6"/>
<proteinExistence type="predicted"/>
<dbReference type="GO" id="GO:0005634">
    <property type="term" value="C:nucleus"/>
    <property type="evidence" value="ECO:0007669"/>
    <property type="project" value="TreeGrafter"/>
</dbReference>
<name>A0A3L8DUE6_OOCBI</name>
<organism evidence="2">
    <name type="scientific">Ooceraea biroi</name>
    <name type="common">Clonal raider ant</name>
    <name type="synonym">Cerapachys biroi</name>
    <dbReference type="NCBI Taxonomy" id="2015173"/>
    <lineage>
        <taxon>Eukaryota</taxon>
        <taxon>Metazoa</taxon>
        <taxon>Ecdysozoa</taxon>
        <taxon>Arthropoda</taxon>
        <taxon>Hexapoda</taxon>
        <taxon>Insecta</taxon>
        <taxon>Pterygota</taxon>
        <taxon>Neoptera</taxon>
        <taxon>Endopterygota</taxon>
        <taxon>Hymenoptera</taxon>
        <taxon>Apocrita</taxon>
        <taxon>Aculeata</taxon>
        <taxon>Formicoidea</taxon>
        <taxon>Formicidae</taxon>
        <taxon>Dorylinae</taxon>
        <taxon>Ooceraea</taxon>
    </lineage>
</organism>
<feature type="compositionally biased region" description="Basic and acidic residues" evidence="1">
    <location>
        <begin position="101"/>
        <end position="157"/>
    </location>
</feature>
<reference evidence="2" key="2">
    <citation type="submission" date="2018-07" db="EMBL/GenBank/DDBJ databases">
        <authorList>
            <person name="Mckenzie S.K."/>
            <person name="Kronauer D.J.C."/>
        </authorList>
    </citation>
    <scope>NUCLEOTIDE SEQUENCE</scope>
    <source>
        <strain evidence="2">Clonal line C1</strain>
    </source>
</reference>
<evidence type="ECO:0008006" key="3">
    <source>
        <dbReference type="Google" id="ProtNLM"/>
    </source>
</evidence>
<feature type="region of interest" description="Disordered" evidence="1">
    <location>
        <begin position="246"/>
        <end position="267"/>
    </location>
</feature>
<feature type="compositionally biased region" description="Basic residues" evidence="1">
    <location>
        <begin position="338"/>
        <end position="352"/>
    </location>
</feature>
<reference evidence="2" key="1">
    <citation type="journal article" date="2018" name="Genome Res.">
        <title>The genomic architecture and molecular evolution of ant odorant receptors.</title>
        <authorList>
            <person name="McKenzie S.K."/>
            <person name="Kronauer D.J.C."/>
        </authorList>
    </citation>
    <scope>NUCLEOTIDE SEQUENCE [LARGE SCALE GENOMIC DNA]</scope>
    <source>
        <strain evidence="2">Clonal line C1</strain>
    </source>
</reference>
<dbReference type="EMBL" id="QOIP01000004">
    <property type="protein sequence ID" value="RLU23368.1"/>
    <property type="molecule type" value="Genomic_DNA"/>
</dbReference>
<gene>
    <name evidence="2" type="ORF">DMN91_003572</name>
</gene>
<dbReference type="InterPro" id="IPR037647">
    <property type="entry name" value="HIRIP3"/>
</dbReference>
<feature type="region of interest" description="Disordered" evidence="1">
    <location>
        <begin position="300"/>
        <end position="433"/>
    </location>
</feature>